<dbReference type="InterPro" id="IPR006073">
    <property type="entry name" value="GTP-bd"/>
</dbReference>
<dbReference type="SUPFAM" id="SSF116878">
    <property type="entry name" value="TrmE connector domain"/>
    <property type="match status" value="1"/>
</dbReference>
<dbReference type="FunFam" id="3.30.1360.120:FF:000007">
    <property type="entry name" value="tRNA modification GTPase GTPBP3, mitochondrial"/>
    <property type="match status" value="1"/>
</dbReference>
<evidence type="ECO:0000256" key="6">
    <source>
        <dbReference type="ARBA" id="ARBA00022958"/>
    </source>
</evidence>
<dbReference type="InterPro" id="IPR031168">
    <property type="entry name" value="G_TrmE"/>
</dbReference>
<evidence type="ECO:0000256" key="2">
    <source>
        <dbReference type="ARBA" id="ARBA00022694"/>
    </source>
</evidence>
<keyword evidence="2 8" id="KW-0819">tRNA processing</keyword>
<dbReference type="PANTHER" id="PTHR42714:SF2">
    <property type="entry name" value="TRNA MODIFICATION GTPASE GTPBP3, MITOCHONDRIAL"/>
    <property type="match status" value="1"/>
</dbReference>
<keyword evidence="6 8" id="KW-0630">Potassium</keyword>
<dbReference type="GO" id="GO:0002098">
    <property type="term" value="P:tRNA wobble uridine modification"/>
    <property type="evidence" value="ECO:0007669"/>
    <property type="project" value="TreeGrafter"/>
</dbReference>
<dbReference type="GO" id="GO:0030488">
    <property type="term" value="P:tRNA methylation"/>
    <property type="evidence" value="ECO:0007669"/>
    <property type="project" value="TreeGrafter"/>
</dbReference>
<dbReference type="InterPro" id="IPR027417">
    <property type="entry name" value="P-loop_NTPase"/>
</dbReference>
<dbReference type="InterPro" id="IPR018948">
    <property type="entry name" value="GTP-bd_TrmE_N"/>
</dbReference>
<evidence type="ECO:0000256" key="7">
    <source>
        <dbReference type="ARBA" id="ARBA00023134"/>
    </source>
</evidence>
<feature type="binding site" evidence="8">
    <location>
        <begin position="271"/>
        <end position="274"/>
    </location>
    <ligand>
        <name>GTP</name>
        <dbReference type="ChEBI" id="CHEBI:37565"/>
    </ligand>
</feature>
<dbReference type="HAMAP" id="MF_00379">
    <property type="entry name" value="GTPase_MnmE"/>
    <property type="match status" value="1"/>
</dbReference>
<feature type="domain" description="TrmE-type G" evidence="10">
    <location>
        <begin position="217"/>
        <end position="366"/>
    </location>
</feature>
<dbReference type="Gene3D" id="3.30.1360.120">
    <property type="entry name" value="Probable tRNA modification gtpase trme, domain 1"/>
    <property type="match status" value="1"/>
</dbReference>
<keyword evidence="8" id="KW-0963">Cytoplasm</keyword>
<dbReference type="EMBL" id="SMAR01000002">
    <property type="protein sequence ID" value="TCT44682.1"/>
    <property type="molecule type" value="Genomic_DNA"/>
</dbReference>
<feature type="binding site" evidence="8">
    <location>
        <position position="248"/>
    </location>
    <ligand>
        <name>K(+)</name>
        <dbReference type="ChEBI" id="CHEBI:29103"/>
    </ligand>
</feature>
<organism evidence="11 12">
    <name type="scientific">Martelella mediterranea</name>
    <dbReference type="NCBI Taxonomy" id="293089"/>
    <lineage>
        <taxon>Bacteria</taxon>
        <taxon>Pseudomonadati</taxon>
        <taxon>Pseudomonadota</taxon>
        <taxon>Alphaproteobacteria</taxon>
        <taxon>Hyphomicrobiales</taxon>
        <taxon>Aurantimonadaceae</taxon>
        <taxon>Martelella</taxon>
    </lineage>
</organism>
<protein>
    <recommendedName>
        <fullName evidence="8">tRNA modification GTPase MnmE</fullName>
        <ecNumber evidence="8">3.6.-.-</ecNumber>
    </recommendedName>
</protein>
<feature type="binding site" evidence="8">
    <location>
        <position position="23"/>
    </location>
    <ligand>
        <name>(6S)-5-formyl-5,6,7,8-tetrahydrofolate</name>
        <dbReference type="ChEBI" id="CHEBI:57457"/>
    </ligand>
</feature>
<dbReference type="NCBIfam" id="TIGR00231">
    <property type="entry name" value="small_GTP"/>
    <property type="match status" value="1"/>
</dbReference>
<dbReference type="InterPro" id="IPR004520">
    <property type="entry name" value="GTPase_MnmE"/>
</dbReference>
<evidence type="ECO:0000256" key="9">
    <source>
        <dbReference type="RuleBase" id="RU003313"/>
    </source>
</evidence>
<sequence length="442" mass="48119">MQDSDTIYALSSGALPSGVAVVRISGDQARSICEAVAGSVPTPRQTKLMTLRAAEGGEIDQSLVLFFAAPASFTGEDCIEFHLHGGRATVQAMLDCLSKFKNTRHAEAGEFTRRAFENGKLDLVEAEGLSDIISAETEMQRRLAIEQASGHLSSLYEGWSETLTHARAMIEAELDFSDEDDIPGSVSRTIWQSVEKTASELRQHLEGSRMGEIIRDGYRIVIAGPPNAGKSSLMNALARRDIAIVTEIAGTTRDVIEVNLDVNGFAVRLYDTAGLRETLDAVEREGVRRARALFENADLILLLSDIDAGSSEEERLPDGVDCLRIGTKLDRVIRSEDHEHSYDLLISATTGEGIETLINAIGERLSSRFSAASMSLPTRERQVNYLREALRSLEEALAMKDVSPEIPAEALRNAAQALGRITGHVDVEDLLDVIFSAFCVGK</sequence>
<dbReference type="EC" id="3.6.-.-" evidence="8"/>
<feature type="binding site" evidence="8">
    <location>
        <position position="251"/>
    </location>
    <ligand>
        <name>K(+)</name>
        <dbReference type="ChEBI" id="CHEBI:29103"/>
    </ligand>
</feature>
<dbReference type="GO" id="GO:0046872">
    <property type="term" value="F:metal ion binding"/>
    <property type="evidence" value="ECO:0007669"/>
    <property type="project" value="UniProtKB-KW"/>
</dbReference>
<keyword evidence="5 8" id="KW-0460">Magnesium</keyword>
<keyword evidence="4 8" id="KW-0378">Hydrolase</keyword>
<feature type="binding site" evidence="8">
    <location>
        <position position="252"/>
    </location>
    <ligand>
        <name>Mg(2+)</name>
        <dbReference type="ChEBI" id="CHEBI:18420"/>
    </ligand>
</feature>
<dbReference type="InterPro" id="IPR027266">
    <property type="entry name" value="TrmE/GcvT-like"/>
</dbReference>
<evidence type="ECO:0000256" key="1">
    <source>
        <dbReference type="ARBA" id="ARBA00011043"/>
    </source>
</evidence>
<keyword evidence="7 8" id="KW-0342">GTP-binding</keyword>
<dbReference type="PROSITE" id="PS51709">
    <property type="entry name" value="G_TRME"/>
    <property type="match status" value="1"/>
</dbReference>
<dbReference type="InterPro" id="IPR005225">
    <property type="entry name" value="Small_GTP-bd"/>
</dbReference>
<dbReference type="NCBIfam" id="TIGR00450">
    <property type="entry name" value="mnmE_trmE_thdF"/>
    <property type="match status" value="1"/>
</dbReference>
<comment type="subunit">
    <text evidence="8">Homodimer. Heterotetramer of two MnmE and two MnmG subunits.</text>
</comment>
<evidence type="ECO:0000256" key="3">
    <source>
        <dbReference type="ARBA" id="ARBA00022741"/>
    </source>
</evidence>
<name>A0A4R3P585_9HYPH</name>
<feature type="binding site" evidence="8">
    <location>
        <position position="231"/>
    </location>
    <ligand>
        <name>Mg(2+)</name>
        <dbReference type="ChEBI" id="CHEBI:18420"/>
    </ligand>
</feature>
<dbReference type="CDD" id="cd14858">
    <property type="entry name" value="TrmE_N"/>
    <property type="match status" value="1"/>
</dbReference>
<dbReference type="GO" id="GO:0003924">
    <property type="term" value="F:GTPase activity"/>
    <property type="evidence" value="ECO:0007669"/>
    <property type="project" value="UniProtKB-UniRule"/>
</dbReference>
<feature type="binding site" evidence="8">
    <location>
        <begin position="227"/>
        <end position="232"/>
    </location>
    <ligand>
        <name>GTP</name>
        <dbReference type="ChEBI" id="CHEBI:37565"/>
    </ligand>
</feature>
<dbReference type="SUPFAM" id="SSF52540">
    <property type="entry name" value="P-loop containing nucleoside triphosphate hydrolases"/>
    <property type="match status" value="1"/>
</dbReference>
<dbReference type="InterPro" id="IPR027368">
    <property type="entry name" value="MnmE_dom2"/>
</dbReference>
<gene>
    <name evidence="8" type="primary">mnmE</name>
    <name evidence="8" type="synonym">trmE</name>
    <name evidence="11" type="ORF">EDC90_1002232</name>
</gene>
<dbReference type="Pfam" id="PF12631">
    <property type="entry name" value="MnmE_helical"/>
    <property type="match status" value="1"/>
</dbReference>
<evidence type="ECO:0000259" key="10">
    <source>
        <dbReference type="PROSITE" id="PS51709"/>
    </source>
</evidence>
<dbReference type="OrthoDB" id="9805918at2"/>
<feature type="binding site" evidence="8">
    <location>
        <begin position="246"/>
        <end position="252"/>
    </location>
    <ligand>
        <name>GTP</name>
        <dbReference type="ChEBI" id="CHEBI:37565"/>
    </ligand>
</feature>
<evidence type="ECO:0000313" key="11">
    <source>
        <dbReference type="EMBL" id="TCT44682.1"/>
    </source>
</evidence>
<proteinExistence type="inferred from homology"/>
<dbReference type="Pfam" id="PF01926">
    <property type="entry name" value="MMR_HSR1"/>
    <property type="match status" value="1"/>
</dbReference>
<feature type="binding site" evidence="8">
    <location>
        <position position="246"/>
    </location>
    <ligand>
        <name>K(+)</name>
        <dbReference type="ChEBI" id="CHEBI:29103"/>
    </ligand>
</feature>
<evidence type="ECO:0000256" key="4">
    <source>
        <dbReference type="ARBA" id="ARBA00022801"/>
    </source>
</evidence>
<evidence type="ECO:0000256" key="5">
    <source>
        <dbReference type="ARBA" id="ARBA00022842"/>
    </source>
</evidence>
<comment type="similarity">
    <text evidence="1 8 9">Belongs to the TRAFAC class TrmE-Era-EngA-EngB-Septin-like GTPase superfamily. TrmE GTPase family.</text>
</comment>
<feature type="binding site" evidence="8">
    <location>
        <position position="442"/>
    </location>
    <ligand>
        <name>(6S)-5-formyl-5,6,7,8-tetrahydrofolate</name>
        <dbReference type="ChEBI" id="CHEBI:57457"/>
    </ligand>
</feature>
<dbReference type="InterPro" id="IPR025867">
    <property type="entry name" value="MnmE_helical"/>
</dbReference>
<dbReference type="NCBIfam" id="NF003661">
    <property type="entry name" value="PRK05291.1-3"/>
    <property type="match status" value="1"/>
</dbReference>
<accession>A0A4R3P585</accession>
<feature type="binding site" evidence="8">
    <location>
        <position position="80"/>
    </location>
    <ligand>
        <name>(6S)-5-formyl-5,6,7,8-tetrahydrofolate</name>
        <dbReference type="ChEBI" id="CHEBI:57457"/>
    </ligand>
</feature>
<dbReference type="GO" id="GO:0005737">
    <property type="term" value="C:cytoplasm"/>
    <property type="evidence" value="ECO:0007669"/>
    <property type="project" value="UniProtKB-SubCell"/>
</dbReference>
<dbReference type="PANTHER" id="PTHR42714">
    <property type="entry name" value="TRNA MODIFICATION GTPASE GTPBP3"/>
    <property type="match status" value="1"/>
</dbReference>
<keyword evidence="3 8" id="KW-0547">Nucleotide-binding</keyword>
<keyword evidence="8" id="KW-0479">Metal-binding</keyword>
<dbReference type="Gene3D" id="3.40.50.300">
    <property type="entry name" value="P-loop containing nucleotide triphosphate hydrolases"/>
    <property type="match status" value="1"/>
</dbReference>
<dbReference type="Proteomes" id="UP000295097">
    <property type="component" value="Unassembled WGS sequence"/>
</dbReference>
<feature type="binding site" evidence="8">
    <location>
        <position position="227"/>
    </location>
    <ligand>
        <name>K(+)</name>
        <dbReference type="ChEBI" id="CHEBI:29103"/>
    </ligand>
</feature>
<evidence type="ECO:0000256" key="8">
    <source>
        <dbReference type="HAMAP-Rule" id="MF_00379"/>
    </source>
</evidence>
<comment type="function">
    <text evidence="8">Exhibits a very high intrinsic GTPase hydrolysis rate. Involved in the addition of a carboxymethylaminomethyl (cmnm) group at the wobble position (U34) of certain tRNAs, forming tRNA-cmnm(5)s(2)U34.</text>
</comment>
<dbReference type="GO" id="GO:0005525">
    <property type="term" value="F:GTP binding"/>
    <property type="evidence" value="ECO:0007669"/>
    <property type="project" value="UniProtKB-UniRule"/>
</dbReference>
<feature type="binding site" evidence="8">
    <location>
        <position position="120"/>
    </location>
    <ligand>
        <name>(6S)-5-formyl-5,6,7,8-tetrahydrofolate</name>
        <dbReference type="ChEBI" id="CHEBI:57457"/>
    </ligand>
</feature>
<dbReference type="AlphaFoldDB" id="A0A4R3P585"/>
<dbReference type="Pfam" id="PF10396">
    <property type="entry name" value="TrmE_N"/>
    <property type="match status" value="1"/>
</dbReference>
<keyword evidence="12" id="KW-1185">Reference proteome</keyword>
<dbReference type="Gene3D" id="1.20.120.430">
    <property type="entry name" value="tRNA modification GTPase MnmE domain 2"/>
    <property type="match status" value="1"/>
</dbReference>
<comment type="caution">
    <text evidence="8">Lacks conserved residue(s) required for the propagation of feature annotation.</text>
</comment>
<comment type="cofactor">
    <cofactor evidence="8">
        <name>K(+)</name>
        <dbReference type="ChEBI" id="CHEBI:29103"/>
    </cofactor>
    <text evidence="8">Binds 1 potassium ion per subunit.</text>
</comment>
<comment type="caution">
    <text evidence="11">The sequence shown here is derived from an EMBL/GenBank/DDBJ whole genome shotgun (WGS) entry which is preliminary data.</text>
</comment>
<comment type="subcellular location">
    <subcellularLocation>
        <location evidence="8">Cytoplasm</location>
    </subcellularLocation>
</comment>
<dbReference type="RefSeq" id="WP_132308224.1">
    <property type="nucleotide sequence ID" value="NZ_SMAR01000002.1"/>
</dbReference>
<dbReference type="CDD" id="cd04164">
    <property type="entry name" value="trmE"/>
    <property type="match status" value="1"/>
</dbReference>
<evidence type="ECO:0000313" key="12">
    <source>
        <dbReference type="Proteomes" id="UP000295097"/>
    </source>
</evidence>
<reference evidence="11 12" key="1">
    <citation type="submission" date="2019-03" db="EMBL/GenBank/DDBJ databases">
        <title>Freshwater and sediment microbial communities from various areas in North America, analyzing microbe dynamics in response to fracking.</title>
        <authorList>
            <person name="Lamendella R."/>
        </authorList>
    </citation>
    <scope>NUCLEOTIDE SEQUENCE [LARGE SCALE GENOMIC DNA]</scope>
    <source>
        <strain evidence="11 12">175.2</strain>
    </source>
</reference>